<proteinExistence type="predicted"/>
<dbReference type="EMBL" id="JZEX01000179">
    <property type="protein sequence ID" value="KKB07054.1"/>
    <property type="molecule type" value="Genomic_DNA"/>
</dbReference>
<evidence type="ECO:0000313" key="2">
    <source>
        <dbReference type="Proteomes" id="UP000033632"/>
    </source>
</evidence>
<dbReference type="InterPro" id="IPR029058">
    <property type="entry name" value="AB_hydrolase_fold"/>
</dbReference>
<dbReference type="RefSeq" id="WP_046110359.1">
    <property type="nucleotide sequence ID" value="NZ_JZEX01000179.1"/>
</dbReference>
<dbReference type="GO" id="GO:0016787">
    <property type="term" value="F:hydrolase activity"/>
    <property type="evidence" value="ECO:0007669"/>
    <property type="project" value="InterPro"/>
</dbReference>
<keyword evidence="2" id="KW-1185">Reference proteome</keyword>
<name>A0A0F5FDT7_9HYPH</name>
<dbReference type="Gene3D" id="3.40.50.1820">
    <property type="entry name" value="alpha/beta hydrolase"/>
    <property type="match status" value="1"/>
</dbReference>
<sequence>MARTLIVPGLNGSGEGHWQWWWLRDQPGARLVEQEDWARPDADQWLAALEAAVRASPGAIVVGHSLGTILTARLAESPVAPMVGGAILVAPADIERTSRLHARTYQFGVIPRRRLPFPSILVASRDDIYMSFRAAIDIGTDWGSEIVDLGYAGHINPASGYGRWVEGYRLVPRLAAAGRVAPVETRLVR</sequence>
<dbReference type="STRING" id="443610.VE25_19595"/>
<accession>A0A0F5FDT7</accession>
<dbReference type="Proteomes" id="UP000033632">
    <property type="component" value="Unassembled WGS sequence"/>
</dbReference>
<evidence type="ECO:0000313" key="1">
    <source>
        <dbReference type="EMBL" id="KKB07054.1"/>
    </source>
</evidence>
<dbReference type="PATRIC" id="fig|443610.3.peg.2237"/>
<reference evidence="1 2" key="1">
    <citation type="submission" date="2015-03" db="EMBL/GenBank/DDBJ databases">
        <authorList>
            <person name="Hassan Y.I."/>
            <person name="Lepp D."/>
            <person name="Li X.-Z."/>
            <person name="Zhou T."/>
        </authorList>
    </citation>
    <scope>NUCLEOTIDE SEQUENCE [LARGE SCALE GENOMIC DNA]</scope>
    <source>
        <strain evidence="1 2">BD-c194</strain>
    </source>
</reference>
<gene>
    <name evidence="1" type="ORF">VE25_19595</name>
</gene>
<evidence type="ECO:0008006" key="3">
    <source>
        <dbReference type="Google" id="ProtNLM"/>
    </source>
</evidence>
<protein>
    <recommendedName>
        <fullName evidence="3">Alpha/beta hydrolase</fullName>
    </recommendedName>
</protein>
<organism evidence="1 2">
    <name type="scientific">Devosia geojensis</name>
    <dbReference type="NCBI Taxonomy" id="443610"/>
    <lineage>
        <taxon>Bacteria</taxon>
        <taxon>Pseudomonadati</taxon>
        <taxon>Pseudomonadota</taxon>
        <taxon>Alphaproteobacteria</taxon>
        <taxon>Hyphomicrobiales</taxon>
        <taxon>Devosiaceae</taxon>
        <taxon>Devosia</taxon>
    </lineage>
</organism>
<dbReference type="OrthoDB" id="9804993at2"/>
<dbReference type="AlphaFoldDB" id="A0A0F5FDT7"/>
<dbReference type="Pfam" id="PF06821">
    <property type="entry name" value="Ser_hydrolase"/>
    <property type="match status" value="1"/>
</dbReference>
<dbReference type="SUPFAM" id="SSF53474">
    <property type="entry name" value="alpha/beta-Hydrolases"/>
    <property type="match status" value="1"/>
</dbReference>
<comment type="caution">
    <text evidence="1">The sequence shown here is derived from an EMBL/GenBank/DDBJ whole genome shotgun (WGS) entry which is preliminary data.</text>
</comment>
<dbReference type="InterPro" id="IPR010662">
    <property type="entry name" value="RBBP9/YdeN"/>
</dbReference>